<dbReference type="Pfam" id="PF03729">
    <property type="entry name" value="DUF308"/>
    <property type="match status" value="1"/>
</dbReference>
<feature type="transmembrane region" description="Helical" evidence="1">
    <location>
        <begin position="150"/>
        <end position="172"/>
    </location>
</feature>
<dbReference type="AlphaFoldDB" id="A0A7W7FR84"/>
<feature type="transmembrane region" description="Helical" evidence="1">
    <location>
        <begin position="125"/>
        <end position="144"/>
    </location>
</feature>
<dbReference type="Proteomes" id="UP000533598">
    <property type="component" value="Unassembled WGS sequence"/>
</dbReference>
<dbReference type="InterPro" id="IPR052712">
    <property type="entry name" value="Acid_resist_chaperone_HdeD"/>
</dbReference>
<name>A0A7W7FR84_9PSEU</name>
<feature type="transmembrane region" description="Helical" evidence="1">
    <location>
        <begin position="35"/>
        <end position="56"/>
    </location>
</feature>
<protein>
    <submittedName>
        <fullName evidence="2">Uncharacterized membrane protein HdeD (DUF308 family)</fullName>
    </submittedName>
</protein>
<feature type="transmembrane region" description="Helical" evidence="1">
    <location>
        <begin position="68"/>
        <end position="87"/>
    </location>
</feature>
<accession>A0A7W7FR84</accession>
<organism evidence="2 3">
    <name type="scientific">Crossiella cryophila</name>
    <dbReference type="NCBI Taxonomy" id="43355"/>
    <lineage>
        <taxon>Bacteria</taxon>
        <taxon>Bacillati</taxon>
        <taxon>Actinomycetota</taxon>
        <taxon>Actinomycetes</taxon>
        <taxon>Pseudonocardiales</taxon>
        <taxon>Pseudonocardiaceae</taxon>
        <taxon>Crossiella</taxon>
    </lineage>
</organism>
<keyword evidence="3" id="KW-1185">Reference proteome</keyword>
<dbReference type="GO" id="GO:0005886">
    <property type="term" value="C:plasma membrane"/>
    <property type="evidence" value="ECO:0007669"/>
    <property type="project" value="TreeGrafter"/>
</dbReference>
<keyword evidence="1" id="KW-0472">Membrane</keyword>
<evidence type="ECO:0000313" key="2">
    <source>
        <dbReference type="EMBL" id="MBB4674660.1"/>
    </source>
</evidence>
<gene>
    <name evidence="2" type="ORF">HNR67_000778</name>
</gene>
<dbReference type="EMBL" id="JACHMH010000001">
    <property type="protein sequence ID" value="MBB4674660.1"/>
    <property type="molecule type" value="Genomic_DNA"/>
</dbReference>
<keyword evidence="1" id="KW-1133">Transmembrane helix</keyword>
<evidence type="ECO:0000313" key="3">
    <source>
        <dbReference type="Proteomes" id="UP000533598"/>
    </source>
</evidence>
<feature type="transmembrane region" description="Helical" evidence="1">
    <location>
        <begin position="9"/>
        <end position="29"/>
    </location>
</feature>
<keyword evidence="1" id="KW-0812">Transmembrane</keyword>
<dbReference type="PANTHER" id="PTHR34989">
    <property type="entry name" value="PROTEIN HDED"/>
    <property type="match status" value="1"/>
</dbReference>
<comment type="caution">
    <text evidence="2">The sequence shown here is derived from an EMBL/GenBank/DDBJ whole genome shotgun (WGS) entry which is preliminary data.</text>
</comment>
<dbReference type="RefSeq" id="WP_221489762.1">
    <property type="nucleotide sequence ID" value="NZ_BAAAUI010000003.1"/>
</dbReference>
<dbReference type="PANTHER" id="PTHR34989:SF1">
    <property type="entry name" value="PROTEIN HDED"/>
    <property type="match status" value="1"/>
</dbReference>
<dbReference type="InterPro" id="IPR005325">
    <property type="entry name" value="DUF308_memb"/>
</dbReference>
<evidence type="ECO:0000256" key="1">
    <source>
        <dbReference type="SAM" id="Phobius"/>
    </source>
</evidence>
<sequence>MGELLLRRWWLVVVRGVAAILFGVIGLLWPGVTVLVLVFLFAFYTLVDGVAAIAGAAADRVAPAADRWLVGLLGGLGVLAGLVALFWPGITALALLFVIGAWAVVTGVLEIATGWQLRKVITGEWLLFVSGALSVVLGFLLFAFPGQGAVALIVTIAAFAILWGIVLVMLGVRLRRLTRE</sequence>
<reference evidence="2 3" key="1">
    <citation type="submission" date="2020-08" db="EMBL/GenBank/DDBJ databases">
        <title>Sequencing the genomes of 1000 actinobacteria strains.</title>
        <authorList>
            <person name="Klenk H.-P."/>
        </authorList>
    </citation>
    <scope>NUCLEOTIDE SEQUENCE [LARGE SCALE GENOMIC DNA]</scope>
    <source>
        <strain evidence="2 3">DSM 44230</strain>
    </source>
</reference>
<proteinExistence type="predicted"/>
<feature type="transmembrane region" description="Helical" evidence="1">
    <location>
        <begin position="93"/>
        <end position="113"/>
    </location>
</feature>